<dbReference type="EMBL" id="BAABKX010000006">
    <property type="protein sequence ID" value="GAA5049643.1"/>
    <property type="molecule type" value="Genomic_DNA"/>
</dbReference>
<dbReference type="Gene3D" id="1.10.10.10">
    <property type="entry name" value="Winged helix-like DNA-binding domain superfamily/Winged helix DNA-binding domain"/>
    <property type="match status" value="1"/>
</dbReference>
<protein>
    <recommendedName>
        <fullName evidence="2">Helix-turn-helix type 11 domain-containing protein</fullName>
    </recommendedName>
</protein>
<dbReference type="InterPro" id="IPR036388">
    <property type="entry name" value="WH-like_DNA-bd_sf"/>
</dbReference>
<dbReference type="RefSeq" id="WP_227778344.1">
    <property type="nucleotide sequence ID" value="NZ_BAABKX010000006.1"/>
</dbReference>
<evidence type="ECO:0000256" key="1">
    <source>
        <dbReference type="SAM" id="MobiDB-lite"/>
    </source>
</evidence>
<dbReference type="AlphaFoldDB" id="A0AAV3UHE5"/>
<keyword evidence="4" id="KW-1185">Reference proteome</keyword>
<evidence type="ECO:0000313" key="3">
    <source>
        <dbReference type="EMBL" id="GAA5049643.1"/>
    </source>
</evidence>
<dbReference type="Proteomes" id="UP001501729">
    <property type="component" value="Unassembled WGS sequence"/>
</dbReference>
<dbReference type="InterPro" id="IPR036390">
    <property type="entry name" value="WH_DNA-bd_sf"/>
</dbReference>
<sequence>MTDEAGDRERDNKGQFTEAATDDEILATMRDAEFPAVTARWIADTLEVDRTTIHRRLETLQESGTVKRGKLSPRVVIWWLPEDR</sequence>
<name>A0AAV3UHE5_9EURY</name>
<evidence type="ECO:0000313" key="4">
    <source>
        <dbReference type="Proteomes" id="UP001501729"/>
    </source>
</evidence>
<dbReference type="SUPFAM" id="SSF46785">
    <property type="entry name" value="Winged helix' DNA-binding domain"/>
    <property type="match status" value="1"/>
</dbReference>
<dbReference type="Pfam" id="PF08279">
    <property type="entry name" value="HTH_11"/>
    <property type="match status" value="1"/>
</dbReference>
<accession>A0AAV3UHE5</accession>
<organism evidence="3 4">
    <name type="scientific">Haladaptatus pallidirubidus</name>
    <dbReference type="NCBI Taxonomy" id="1008152"/>
    <lineage>
        <taxon>Archaea</taxon>
        <taxon>Methanobacteriati</taxon>
        <taxon>Methanobacteriota</taxon>
        <taxon>Stenosarchaea group</taxon>
        <taxon>Halobacteria</taxon>
        <taxon>Halobacteriales</taxon>
        <taxon>Haladaptataceae</taxon>
        <taxon>Haladaptatus</taxon>
    </lineage>
</organism>
<proteinExistence type="predicted"/>
<feature type="region of interest" description="Disordered" evidence="1">
    <location>
        <begin position="1"/>
        <end position="22"/>
    </location>
</feature>
<feature type="domain" description="Helix-turn-helix type 11" evidence="2">
    <location>
        <begin position="25"/>
        <end position="64"/>
    </location>
</feature>
<feature type="compositionally biased region" description="Basic and acidic residues" evidence="1">
    <location>
        <begin position="1"/>
        <end position="13"/>
    </location>
</feature>
<gene>
    <name evidence="3" type="ORF">GCM10025751_22710</name>
</gene>
<reference evidence="3 4" key="1">
    <citation type="journal article" date="2019" name="Int. J. Syst. Evol. Microbiol.">
        <title>The Global Catalogue of Microorganisms (GCM) 10K type strain sequencing project: providing services to taxonomists for standard genome sequencing and annotation.</title>
        <authorList>
            <consortium name="The Broad Institute Genomics Platform"/>
            <consortium name="The Broad Institute Genome Sequencing Center for Infectious Disease"/>
            <person name="Wu L."/>
            <person name="Ma J."/>
        </authorList>
    </citation>
    <scope>NUCLEOTIDE SEQUENCE [LARGE SCALE GENOMIC DNA]</scope>
    <source>
        <strain evidence="3 4">JCM 17504</strain>
    </source>
</reference>
<comment type="caution">
    <text evidence="3">The sequence shown here is derived from an EMBL/GenBank/DDBJ whole genome shotgun (WGS) entry which is preliminary data.</text>
</comment>
<dbReference type="InterPro" id="IPR013196">
    <property type="entry name" value="HTH_11"/>
</dbReference>
<evidence type="ECO:0000259" key="2">
    <source>
        <dbReference type="Pfam" id="PF08279"/>
    </source>
</evidence>
<dbReference type="GeneID" id="68616640"/>